<evidence type="ECO:0000313" key="2">
    <source>
        <dbReference type="EMBL" id="OZU90400.1"/>
    </source>
</evidence>
<evidence type="ECO:0000313" key="3">
    <source>
        <dbReference type="Proteomes" id="UP000216498"/>
    </source>
</evidence>
<dbReference type="EMBL" id="NPMS01000001">
    <property type="protein sequence ID" value="OZU90400.1"/>
    <property type="molecule type" value="Genomic_DNA"/>
</dbReference>
<dbReference type="PANTHER" id="PTHR40061">
    <property type="entry name" value="SPORULATION PROTEIN YLMC-RELATED"/>
    <property type="match status" value="1"/>
</dbReference>
<dbReference type="InterPro" id="IPR014238">
    <property type="entry name" value="Spore_YlmC/YmxH"/>
</dbReference>
<dbReference type="OrthoDB" id="6024937at2"/>
<dbReference type="InterPro" id="IPR011033">
    <property type="entry name" value="PRC_barrel-like_sf"/>
</dbReference>
<protein>
    <submittedName>
        <fullName evidence="2">YlmC/YmxH family sporulation protein</fullName>
    </submittedName>
</protein>
<reference evidence="2 3" key="1">
    <citation type="submission" date="2017-08" db="EMBL/GenBank/DDBJ databases">
        <title>Virgibacillus indicus sp. nov. and Virgibacillus profoundi sp. nov, two moderately halophilic bacteria isolated from marine sediment by using the Microfluidic Streak Plate.</title>
        <authorList>
            <person name="Xu B."/>
            <person name="Hu B."/>
            <person name="Wang J."/>
            <person name="Zhu Y."/>
            <person name="Huang L."/>
            <person name="Du W."/>
            <person name="Huang Y."/>
        </authorList>
    </citation>
    <scope>NUCLEOTIDE SEQUENCE [LARGE SCALE GENOMIC DNA]</scope>
    <source>
        <strain evidence="2 3">IO3-P2-C2</strain>
    </source>
</reference>
<dbReference type="Proteomes" id="UP000216498">
    <property type="component" value="Unassembled WGS sequence"/>
</dbReference>
<dbReference type="RefSeq" id="WP_094883994.1">
    <property type="nucleotide sequence ID" value="NZ_NPMS01000001.1"/>
</dbReference>
<sequence length="93" mass="10238">MIKLSELQVKEVIIIDDGSRLGHISDLEIDTHSGRITAIIIPLKEKSGGFFGKPGELVIQWNQIVRIGSDVILVNGIKRPALYSESLSNDNNL</sequence>
<gene>
    <name evidence="2" type="ORF">CIL03_04435</name>
</gene>
<evidence type="ECO:0000259" key="1">
    <source>
        <dbReference type="Pfam" id="PF05239"/>
    </source>
</evidence>
<dbReference type="NCBIfam" id="TIGR02888">
    <property type="entry name" value="spore_YlmC_YmxH"/>
    <property type="match status" value="1"/>
</dbReference>
<comment type="caution">
    <text evidence="2">The sequence shown here is derived from an EMBL/GenBank/DDBJ whole genome shotgun (WGS) entry which is preliminary data.</text>
</comment>
<dbReference type="PANTHER" id="PTHR40061:SF1">
    <property type="entry name" value="SPORULATION PROTEIN YLMC-RELATED"/>
    <property type="match status" value="1"/>
</dbReference>
<organism evidence="2 3">
    <name type="scientific">Virgibacillus indicus</name>
    <dbReference type="NCBI Taxonomy" id="2024554"/>
    <lineage>
        <taxon>Bacteria</taxon>
        <taxon>Bacillati</taxon>
        <taxon>Bacillota</taxon>
        <taxon>Bacilli</taxon>
        <taxon>Bacillales</taxon>
        <taxon>Bacillaceae</taxon>
        <taxon>Virgibacillus</taxon>
    </lineage>
</organism>
<proteinExistence type="predicted"/>
<dbReference type="AlphaFoldDB" id="A0A265NEC3"/>
<feature type="domain" description="PRC-barrel" evidence="1">
    <location>
        <begin position="2"/>
        <end position="78"/>
    </location>
</feature>
<keyword evidence="3" id="KW-1185">Reference proteome</keyword>
<dbReference type="Gene3D" id="2.30.30.240">
    <property type="entry name" value="PRC-barrel domain"/>
    <property type="match status" value="1"/>
</dbReference>
<accession>A0A265NEC3</accession>
<dbReference type="InterPro" id="IPR027275">
    <property type="entry name" value="PRC-brl_dom"/>
</dbReference>
<name>A0A265NEC3_9BACI</name>
<dbReference type="Pfam" id="PF05239">
    <property type="entry name" value="PRC"/>
    <property type="match status" value="1"/>
</dbReference>
<dbReference type="SUPFAM" id="SSF50346">
    <property type="entry name" value="PRC-barrel domain"/>
    <property type="match status" value="1"/>
</dbReference>